<dbReference type="STRING" id="50990.A0A4Y7Q7Z2"/>
<dbReference type="Gene3D" id="3.40.50.1240">
    <property type="entry name" value="Phosphoglycerate mutase-like"/>
    <property type="match status" value="1"/>
</dbReference>
<evidence type="ECO:0000313" key="1">
    <source>
        <dbReference type="EMBL" id="TDL23411.1"/>
    </source>
</evidence>
<dbReference type="Pfam" id="PF00300">
    <property type="entry name" value="His_Phos_1"/>
    <property type="match status" value="1"/>
</dbReference>
<name>A0A4Y7Q7Z2_9AGAM</name>
<gene>
    <name evidence="1" type="ORF">BD410DRAFT_787237</name>
</gene>
<dbReference type="InterPro" id="IPR051710">
    <property type="entry name" value="Phosphatase_SH3-domain"/>
</dbReference>
<dbReference type="VEuPathDB" id="FungiDB:BD410DRAFT_787237"/>
<dbReference type="PANTHER" id="PTHR16469:SF51">
    <property type="entry name" value="TRANSCRIPTION FACTOR TAU 55 KDA SUBUNIT"/>
    <property type="match status" value="1"/>
</dbReference>
<proteinExistence type="predicted"/>
<dbReference type="EMBL" id="ML170170">
    <property type="protein sequence ID" value="TDL23411.1"/>
    <property type="molecule type" value="Genomic_DNA"/>
</dbReference>
<protein>
    <submittedName>
        <fullName evidence="1">Phosphoglycerate mutase-like protein</fullName>
    </submittedName>
</protein>
<organism evidence="1 2">
    <name type="scientific">Rickenella mellea</name>
    <dbReference type="NCBI Taxonomy" id="50990"/>
    <lineage>
        <taxon>Eukaryota</taxon>
        <taxon>Fungi</taxon>
        <taxon>Dikarya</taxon>
        <taxon>Basidiomycota</taxon>
        <taxon>Agaricomycotina</taxon>
        <taxon>Agaricomycetes</taxon>
        <taxon>Hymenochaetales</taxon>
        <taxon>Rickenellaceae</taxon>
        <taxon>Rickenella</taxon>
    </lineage>
</organism>
<keyword evidence="2" id="KW-1185">Reference proteome</keyword>
<dbReference type="InterPro" id="IPR013078">
    <property type="entry name" value="His_Pase_superF_clade-1"/>
</dbReference>
<evidence type="ECO:0000313" key="2">
    <source>
        <dbReference type="Proteomes" id="UP000294933"/>
    </source>
</evidence>
<dbReference type="AlphaFoldDB" id="A0A4Y7Q7Z2"/>
<dbReference type="CDD" id="cd07040">
    <property type="entry name" value="HP"/>
    <property type="match status" value="1"/>
</dbReference>
<reference evidence="1 2" key="1">
    <citation type="submission" date="2018-06" db="EMBL/GenBank/DDBJ databases">
        <title>A transcriptomic atlas of mushroom development highlights an independent origin of complex multicellularity.</title>
        <authorList>
            <consortium name="DOE Joint Genome Institute"/>
            <person name="Krizsan K."/>
            <person name="Almasi E."/>
            <person name="Merenyi Z."/>
            <person name="Sahu N."/>
            <person name="Viragh M."/>
            <person name="Koszo T."/>
            <person name="Mondo S."/>
            <person name="Kiss B."/>
            <person name="Balint B."/>
            <person name="Kues U."/>
            <person name="Barry K."/>
            <person name="Hegedus J.C."/>
            <person name="Henrissat B."/>
            <person name="Johnson J."/>
            <person name="Lipzen A."/>
            <person name="Ohm R."/>
            <person name="Nagy I."/>
            <person name="Pangilinan J."/>
            <person name="Yan J."/>
            <person name="Xiong Y."/>
            <person name="Grigoriev I.V."/>
            <person name="Hibbett D.S."/>
            <person name="Nagy L.G."/>
        </authorList>
    </citation>
    <scope>NUCLEOTIDE SEQUENCE [LARGE SCALE GENOMIC DNA]</scope>
    <source>
        <strain evidence="1 2">SZMC22713</strain>
    </source>
</reference>
<sequence>MHRTSVTGLPGDPHLNTLGETQSQELANYFKELPISERPTAIFSSPLYRCLQTIRPTAQVLGLPIFIEHGLAEWYSTVKTDGSLHPSFPLATDVFPFIPEIDPSWTSVVVPDRKGETEKDLHDRCEKLSTALHTKMDSELQSENHSHILMVGHVAPLIALIRVLLGDRSKHMSLGCTSVTELRKAEAGGWDTISLGSGEHLKRGALFDWGFHDMYGPIRHRMPED</sequence>
<dbReference type="PANTHER" id="PTHR16469">
    <property type="entry name" value="UBIQUITIN-ASSOCIATED AND SH3 DOMAIN-CONTAINING BA-RELATED"/>
    <property type="match status" value="1"/>
</dbReference>
<dbReference type="SUPFAM" id="SSF53254">
    <property type="entry name" value="Phosphoglycerate mutase-like"/>
    <property type="match status" value="1"/>
</dbReference>
<dbReference type="InterPro" id="IPR029033">
    <property type="entry name" value="His_PPase_superfam"/>
</dbReference>
<dbReference type="Proteomes" id="UP000294933">
    <property type="component" value="Unassembled WGS sequence"/>
</dbReference>
<accession>A0A4Y7Q7Z2</accession>
<dbReference type="OrthoDB" id="414418at2759"/>